<feature type="chain" id="PRO_5042087824" evidence="1">
    <location>
        <begin position="16"/>
        <end position="112"/>
    </location>
</feature>
<dbReference type="EMBL" id="JAHQIW010005072">
    <property type="protein sequence ID" value="KAJ1364779.1"/>
    <property type="molecule type" value="Genomic_DNA"/>
</dbReference>
<gene>
    <name evidence="2" type="ORF">KIN20_024941</name>
</gene>
<evidence type="ECO:0000313" key="3">
    <source>
        <dbReference type="Proteomes" id="UP001196413"/>
    </source>
</evidence>
<name>A0AAD5QWL2_PARTN</name>
<keyword evidence="3" id="KW-1185">Reference proteome</keyword>
<protein>
    <submittedName>
        <fullName evidence="2">Uncharacterized protein</fullName>
    </submittedName>
</protein>
<dbReference type="AlphaFoldDB" id="A0AAD5QWL2"/>
<accession>A0AAD5QWL2</accession>
<organism evidence="2 3">
    <name type="scientific">Parelaphostrongylus tenuis</name>
    <name type="common">Meningeal worm</name>
    <dbReference type="NCBI Taxonomy" id="148309"/>
    <lineage>
        <taxon>Eukaryota</taxon>
        <taxon>Metazoa</taxon>
        <taxon>Ecdysozoa</taxon>
        <taxon>Nematoda</taxon>
        <taxon>Chromadorea</taxon>
        <taxon>Rhabditida</taxon>
        <taxon>Rhabditina</taxon>
        <taxon>Rhabditomorpha</taxon>
        <taxon>Strongyloidea</taxon>
        <taxon>Metastrongylidae</taxon>
        <taxon>Parelaphostrongylus</taxon>
    </lineage>
</organism>
<keyword evidence="1" id="KW-0732">Signal</keyword>
<evidence type="ECO:0000313" key="2">
    <source>
        <dbReference type="EMBL" id="KAJ1364779.1"/>
    </source>
</evidence>
<dbReference type="Proteomes" id="UP001196413">
    <property type="component" value="Unassembled WGS sequence"/>
</dbReference>
<evidence type="ECO:0000256" key="1">
    <source>
        <dbReference type="SAM" id="SignalP"/>
    </source>
</evidence>
<proteinExistence type="predicted"/>
<sequence length="112" mass="13154">MSLALLTVFIGYSLAQIPYMCREIRLETKHEAERRQLYEYCTEICNEAESSMLPCSKCRIPYEEYGCLWQRDKVELSCVLECERLLPDLLAQMRCAKNCNTAKAFNILRSHY</sequence>
<reference evidence="2" key="1">
    <citation type="submission" date="2021-06" db="EMBL/GenBank/DDBJ databases">
        <title>Parelaphostrongylus tenuis whole genome reference sequence.</title>
        <authorList>
            <person name="Garwood T.J."/>
            <person name="Larsen P.A."/>
            <person name="Fountain-Jones N.M."/>
            <person name="Garbe J.R."/>
            <person name="Macchietto M.G."/>
            <person name="Kania S.A."/>
            <person name="Gerhold R.W."/>
            <person name="Richards J.E."/>
            <person name="Wolf T.M."/>
        </authorList>
    </citation>
    <scope>NUCLEOTIDE SEQUENCE</scope>
    <source>
        <strain evidence="2">MNPRO001-30</strain>
        <tissue evidence="2">Meninges</tissue>
    </source>
</reference>
<feature type="signal peptide" evidence="1">
    <location>
        <begin position="1"/>
        <end position="15"/>
    </location>
</feature>
<comment type="caution">
    <text evidence="2">The sequence shown here is derived from an EMBL/GenBank/DDBJ whole genome shotgun (WGS) entry which is preliminary data.</text>
</comment>